<keyword evidence="2" id="KW-1185">Reference proteome</keyword>
<dbReference type="RefSeq" id="WP_037974055.1">
    <property type="nucleotide sequence ID" value="NZ_JMKI01000002.1"/>
</dbReference>
<dbReference type="OrthoDB" id="9797117at2"/>
<proteinExistence type="predicted"/>
<evidence type="ECO:0000313" key="2">
    <source>
        <dbReference type="Proteomes" id="UP000027665"/>
    </source>
</evidence>
<dbReference type="PATRIC" id="fig|2754.20.peg.357"/>
<dbReference type="InterPro" id="IPR024208">
    <property type="entry name" value="DUF3842"/>
</dbReference>
<dbReference type="eggNOG" id="ENOG503194H">
    <property type="taxonomic scope" value="Bacteria"/>
</dbReference>
<dbReference type="GeneID" id="90982453"/>
<dbReference type="AlphaFoldDB" id="A0A073ITB9"/>
<dbReference type="Proteomes" id="UP000027665">
    <property type="component" value="Unassembled WGS sequence"/>
</dbReference>
<dbReference type="Pfam" id="PF12953">
    <property type="entry name" value="DUF3842"/>
    <property type="match status" value="1"/>
</dbReference>
<evidence type="ECO:0008006" key="3">
    <source>
        <dbReference type="Google" id="ProtNLM"/>
    </source>
</evidence>
<dbReference type="STRING" id="2754.EH55_01985"/>
<accession>A0A073ITB9</accession>
<gene>
    <name evidence="1" type="ORF">EH55_01985</name>
</gene>
<organism evidence="1 2">
    <name type="scientific">Synergistes jonesii</name>
    <dbReference type="NCBI Taxonomy" id="2754"/>
    <lineage>
        <taxon>Bacteria</taxon>
        <taxon>Thermotogati</taxon>
        <taxon>Synergistota</taxon>
        <taxon>Synergistia</taxon>
        <taxon>Synergistales</taxon>
        <taxon>Synergistaceae</taxon>
        <taxon>Synergistes</taxon>
    </lineage>
</organism>
<sequence length="137" mass="13955">MKIVVIDGQGGGIGKQITAAVRVKFPNSTLTAVGTNSTAAAAMLKAGADRAATGENSVVVCCRDADVIIGPVAIVVADSLLGEITPKMAAAVAQSRAKRILVPVNCCNNVIAGVPDLSIGRLVDCVIEELKKTEAEK</sequence>
<reference evidence="1 2" key="1">
    <citation type="submission" date="2014-04" db="EMBL/GenBank/DDBJ databases">
        <title>Draft Genome Sequence of Synergistes jonesii.</title>
        <authorList>
            <person name="Coil D.A."/>
            <person name="Eisen J.A."/>
            <person name="Holland-Moritz H.E."/>
        </authorList>
    </citation>
    <scope>NUCLEOTIDE SEQUENCE [LARGE SCALE GENOMIC DNA]</scope>
    <source>
        <strain evidence="1 2">78-1</strain>
    </source>
</reference>
<dbReference type="EMBL" id="JMKI01000002">
    <property type="protein sequence ID" value="KEJ93563.1"/>
    <property type="molecule type" value="Genomic_DNA"/>
</dbReference>
<evidence type="ECO:0000313" key="1">
    <source>
        <dbReference type="EMBL" id="KEJ93563.1"/>
    </source>
</evidence>
<name>A0A073ITB9_9BACT</name>
<protein>
    <recommendedName>
        <fullName evidence="3">DUF3842 family protein</fullName>
    </recommendedName>
</protein>
<comment type="caution">
    <text evidence="1">The sequence shown here is derived from an EMBL/GenBank/DDBJ whole genome shotgun (WGS) entry which is preliminary data.</text>
</comment>